<reference evidence="1 2" key="1">
    <citation type="submission" date="2024-04" db="EMBL/GenBank/DDBJ databases">
        <title>Draft genome sequence of Sessilibacter corallicola NBRC 116591.</title>
        <authorList>
            <person name="Miyakawa T."/>
            <person name="Kusuya Y."/>
            <person name="Miura T."/>
        </authorList>
    </citation>
    <scope>NUCLEOTIDE SEQUENCE [LARGE SCALE GENOMIC DNA]</scope>
    <source>
        <strain evidence="1 2">KU-00831-HH</strain>
    </source>
</reference>
<comment type="caution">
    <text evidence="1">The sequence shown here is derived from an EMBL/GenBank/DDBJ whole genome shotgun (WGS) entry which is preliminary data.</text>
</comment>
<keyword evidence="2" id="KW-1185">Reference proteome</keyword>
<protein>
    <submittedName>
        <fullName evidence="1">Type VI secretion system baseplate subunit TssK</fullName>
    </submittedName>
</protein>
<dbReference type="Pfam" id="PF05936">
    <property type="entry name" value="T6SS_VasE"/>
    <property type="match status" value="1"/>
</dbReference>
<accession>A0ABQ0A4Z3</accession>
<dbReference type="RefSeq" id="WP_353301576.1">
    <property type="nucleotide sequence ID" value="NZ_BAABWN010000001.1"/>
</dbReference>
<name>A0ABQ0A4Z3_9GAMM</name>
<evidence type="ECO:0000313" key="1">
    <source>
        <dbReference type="EMBL" id="GAA6166715.1"/>
    </source>
</evidence>
<dbReference type="InterPro" id="IPR010263">
    <property type="entry name" value="T6SS_TssK"/>
</dbReference>
<dbReference type="EMBL" id="BAABWN010000001">
    <property type="protein sequence ID" value="GAA6166715.1"/>
    <property type="molecule type" value="Genomic_DNA"/>
</dbReference>
<gene>
    <name evidence="1" type="primary">tssK</name>
    <name evidence="1" type="ORF">NBRC116591_05250</name>
</gene>
<sequence>MSVSNKVIWTEGMFLRPQHFQQQDRYFEKFIQGKTGSIENFPWGFTELTFENDALAQGKLAISSMSGLFPDGTPFSAPENDPLPPPIEIPDQISDATVFLCIPLKRDGFLESEWNDQESSLARYKSHNFDARNNTTEAGETARIQVGRLKAQVKLSTEDLSGYSVLPIAYIVESSPEKPVLLERSFIPPVLSTSVSSKLTSFIEEVKGLLSKRAEALSHRLADSGRSGSAEIADYLLLQIINRVEPLIDCLSHLPRLHPYELYKTLVQLSGELATFTTSSKRPEALPQYKHNDLKSSFDNVMAPLRQSLSTVLEQSAIALELVERKFGIHVAPLTDRSLISSAFFVIAVKADMPAEILRARFPTQAKIAPVEVIRDLIATQLPGIAMRPLPVAPRQIPFHTGYTYFELQRGTEIWESMSKSGGFAVHIGADFPGLTMELWAVRN</sequence>
<dbReference type="Proteomes" id="UP001465153">
    <property type="component" value="Unassembled WGS sequence"/>
</dbReference>
<organism evidence="1 2">
    <name type="scientific">Sessilibacter corallicola</name>
    <dbReference type="NCBI Taxonomy" id="2904075"/>
    <lineage>
        <taxon>Bacteria</taxon>
        <taxon>Pseudomonadati</taxon>
        <taxon>Pseudomonadota</taxon>
        <taxon>Gammaproteobacteria</taxon>
        <taxon>Cellvibrionales</taxon>
        <taxon>Cellvibrionaceae</taxon>
        <taxon>Sessilibacter</taxon>
    </lineage>
</organism>
<dbReference type="PANTHER" id="PTHR35566:SF1">
    <property type="entry name" value="TYPE VI SECRETION SYSTEM BASEPLATE COMPONENT TSSK1"/>
    <property type="match status" value="1"/>
</dbReference>
<dbReference type="NCBIfam" id="TIGR03353">
    <property type="entry name" value="VI_chp_4"/>
    <property type="match status" value="1"/>
</dbReference>
<evidence type="ECO:0000313" key="2">
    <source>
        <dbReference type="Proteomes" id="UP001465153"/>
    </source>
</evidence>
<proteinExistence type="predicted"/>
<dbReference type="PANTHER" id="PTHR35566">
    <property type="entry name" value="BLR3599 PROTEIN"/>
    <property type="match status" value="1"/>
</dbReference>